<protein>
    <recommendedName>
        <fullName evidence="4">BPTI/Kunitz inhibitor domain-containing protein</fullName>
    </recommendedName>
</protein>
<dbReference type="AlphaFoldDB" id="A0A0J9QW74"/>
<proteinExistence type="predicted"/>
<dbReference type="Proteomes" id="UP000035880">
    <property type="component" value="Chromosome 2L"/>
</dbReference>
<dbReference type="GO" id="GO:0004867">
    <property type="term" value="F:serine-type endopeptidase inhibitor activity"/>
    <property type="evidence" value="ECO:0007669"/>
    <property type="project" value="InterPro"/>
</dbReference>
<evidence type="ECO:0000313" key="2">
    <source>
        <dbReference type="EMBL" id="KMY87979.1"/>
    </source>
</evidence>
<dbReference type="KEGG" id="dsi:Dsimw501_GD27507"/>
<accession>A0A0J9QW74</accession>
<evidence type="ECO:0008006" key="4">
    <source>
        <dbReference type="Google" id="ProtNLM"/>
    </source>
</evidence>
<sequence length="84" mass="9696">MKIDIFILSLAFRLLNVLALKDPVCGLSPRVNRCIAGKDSLVLYGYSESRNICYKIKNPCQTLIRRFATKDICRKLCQEEQEKE</sequence>
<keyword evidence="1" id="KW-0732">Signal</keyword>
<feature type="chain" id="PRO_5005320856" description="BPTI/Kunitz inhibitor domain-containing protein" evidence="1">
    <location>
        <begin position="20"/>
        <end position="84"/>
    </location>
</feature>
<reference evidence="2 3" key="1">
    <citation type="journal article" date="2013" name="Genome Res.">
        <title>A second-generation assembly of the Drosophila simulans genome provides new insights into patterns of lineage-specific divergence.</title>
        <authorList>
            <person name="Hu T.T."/>
            <person name="Eisen M.B."/>
            <person name="Thornton K.R."/>
            <person name="Andolfatto P."/>
        </authorList>
    </citation>
    <scope>NUCLEOTIDE SEQUENCE [LARGE SCALE GENOMIC DNA]</scope>
    <source>
        <strain evidence="3">w501</strain>
    </source>
</reference>
<organism evidence="2 3">
    <name type="scientific">Drosophila simulans</name>
    <name type="common">Fruit fly</name>
    <dbReference type="NCBI Taxonomy" id="7240"/>
    <lineage>
        <taxon>Eukaryota</taxon>
        <taxon>Metazoa</taxon>
        <taxon>Ecdysozoa</taxon>
        <taxon>Arthropoda</taxon>
        <taxon>Hexapoda</taxon>
        <taxon>Insecta</taxon>
        <taxon>Pterygota</taxon>
        <taxon>Neoptera</taxon>
        <taxon>Endopterygota</taxon>
        <taxon>Diptera</taxon>
        <taxon>Brachycera</taxon>
        <taxon>Muscomorpha</taxon>
        <taxon>Ephydroidea</taxon>
        <taxon>Drosophilidae</taxon>
        <taxon>Drosophila</taxon>
        <taxon>Sophophora</taxon>
    </lineage>
</organism>
<evidence type="ECO:0000256" key="1">
    <source>
        <dbReference type="SAM" id="SignalP"/>
    </source>
</evidence>
<name>A0A0J9QW74_DROSI</name>
<dbReference type="OrthoDB" id="7849806at2759"/>
<gene>
    <name evidence="2" type="primary">Dsim\GD27507</name>
    <name evidence="2" type="ORF">Dsimw501_GD27507</name>
</gene>
<dbReference type="Bgee" id="FBgn0268797">
    <property type="expression patterns" value="Expressed in male reproductive system and 2 other cell types or tissues"/>
</dbReference>
<dbReference type="SUPFAM" id="SSF57362">
    <property type="entry name" value="BPTI-like"/>
    <property type="match status" value="1"/>
</dbReference>
<evidence type="ECO:0000313" key="3">
    <source>
        <dbReference type="Proteomes" id="UP000035880"/>
    </source>
</evidence>
<feature type="signal peptide" evidence="1">
    <location>
        <begin position="1"/>
        <end position="19"/>
    </location>
</feature>
<dbReference type="InterPro" id="IPR036880">
    <property type="entry name" value="Kunitz_BPTI_sf"/>
</dbReference>
<dbReference type="EMBL" id="CM002910">
    <property type="protein sequence ID" value="KMY87979.1"/>
    <property type="molecule type" value="Genomic_DNA"/>
</dbReference>